<keyword evidence="3" id="KW-0804">Transcription</keyword>
<keyword evidence="1" id="KW-0805">Transcription regulation</keyword>
<accession>A0ABS2TX24</accession>
<dbReference type="Proteomes" id="UP000749040">
    <property type="component" value="Unassembled WGS sequence"/>
</dbReference>
<gene>
    <name evidence="5" type="ORF">ITX44_18520</name>
</gene>
<keyword evidence="6" id="KW-1185">Reference proteome</keyword>
<evidence type="ECO:0000259" key="4">
    <source>
        <dbReference type="PROSITE" id="PS50949"/>
    </source>
</evidence>
<dbReference type="Gene3D" id="1.10.10.10">
    <property type="entry name" value="Winged helix-like DNA-binding domain superfamily/Winged helix DNA-binding domain"/>
    <property type="match status" value="1"/>
</dbReference>
<dbReference type="Pfam" id="PF07702">
    <property type="entry name" value="UTRA"/>
    <property type="match status" value="1"/>
</dbReference>
<dbReference type="InterPro" id="IPR036388">
    <property type="entry name" value="WH-like_DNA-bd_sf"/>
</dbReference>
<evidence type="ECO:0000256" key="1">
    <source>
        <dbReference type="ARBA" id="ARBA00023015"/>
    </source>
</evidence>
<evidence type="ECO:0000256" key="2">
    <source>
        <dbReference type="ARBA" id="ARBA00023125"/>
    </source>
</evidence>
<evidence type="ECO:0000313" key="6">
    <source>
        <dbReference type="Proteomes" id="UP000749040"/>
    </source>
</evidence>
<name>A0ABS2TX24_9ACTN</name>
<dbReference type="SMART" id="SM00866">
    <property type="entry name" value="UTRA"/>
    <property type="match status" value="1"/>
</dbReference>
<comment type="caution">
    <text evidence="5">The sequence shown here is derived from an EMBL/GenBank/DDBJ whole genome shotgun (WGS) entry which is preliminary data.</text>
</comment>
<dbReference type="InterPro" id="IPR036390">
    <property type="entry name" value="WH_DNA-bd_sf"/>
</dbReference>
<dbReference type="PRINTS" id="PR00035">
    <property type="entry name" value="HTHGNTR"/>
</dbReference>
<dbReference type="Gene3D" id="3.40.1410.10">
    <property type="entry name" value="Chorismate lyase-like"/>
    <property type="match status" value="1"/>
</dbReference>
<dbReference type="Pfam" id="PF00392">
    <property type="entry name" value="GntR"/>
    <property type="match status" value="1"/>
</dbReference>
<dbReference type="SUPFAM" id="SSF64288">
    <property type="entry name" value="Chorismate lyase-like"/>
    <property type="match status" value="1"/>
</dbReference>
<organism evidence="5 6">
    <name type="scientific">Actinacidiphila acididurans</name>
    <dbReference type="NCBI Taxonomy" id="2784346"/>
    <lineage>
        <taxon>Bacteria</taxon>
        <taxon>Bacillati</taxon>
        <taxon>Actinomycetota</taxon>
        <taxon>Actinomycetes</taxon>
        <taxon>Kitasatosporales</taxon>
        <taxon>Streptomycetaceae</taxon>
        <taxon>Actinacidiphila</taxon>
    </lineage>
</organism>
<dbReference type="InterPro" id="IPR011663">
    <property type="entry name" value="UTRA"/>
</dbReference>
<evidence type="ECO:0000313" key="5">
    <source>
        <dbReference type="EMBL" id="MBM9506513.1"/>
    </source>
</evidence>
<dbReference type="InterPro" id="IPR000524">
    <property type="entry name" value="Tscrpt_reg_HTH_GntR"/>
</dbReference>
<dbReference type="SMART" id="SM00345">
    <property type="entry name" value="HTH_GNTR"/>
    <property type="match status" value="1"/>
</dbReference>
<evidence type="ECO:0000256" key="3">
    <source>
        <dbReference type="ARBA" id="ARBA00023163"/>
    </source>
</evidence>
<dbReference type="PROSITE" id="PS50949">
    <property type="entry name" value="HTH_GNTR"/>
    <property type="match status" value="1"/>
</dbReference>
<protein>
    <submittedName>
        <fullName evidence="5">GntR family transcriptional regulator</fullName>
    </submittedName>
</protein>
<feature type="domain" description="HTH gntR-type" evidence="4">
    <location>
        <begin position="23"/>
        <end position="93"/>
    </location>
</feature>
<dbReference type="SUPFAM" id="SSF46785">
    <property type="entry name" value="Winged helix' DNA-binding domain"/>
    <property type="match status" value="1"/>
</dbReference>
<dbReference type="PANTHER" id="PTHR44846">
    <property type="entry name" value="MANNOSYL-D-GLYCERATE TRANSPORT/METABOLISM SYSTEM REPRESSOR MNGR-RELATED"/>
    <property type="match status" value="1"/>
</dbReference>
<dbReference type="EMBL" id="JADKYB010000009">
    <property type="protein sequence ID" value="MBM9506513.1"/>
    <property type="molecule type" value="Genomic_DNA"/>
</dbReference>
<sequence length="263" mass="28581">MPARDRRHLFRDDDTVTTAKKPAARSAAKRDRVRAHLLDIIERSGPGTGLAAERDLAAELGVSRPTVRAAVEDLARSGLLVRRHGQGTFTAPHKITQEMTGTTTNALAVPPAEGEWTSHVVDFATVAAGPTRAARLALAPDQEIVRVTRLRHVDGAPVSIERLEIPAAAVPGLGPADMEAGNFYHLLRDRYGIQVMDAVQTLEPTVANPDQADLLDCPVFAPLLQVTRTTRDTTGRTVEFAHSVYRGDRYRITSKLRFDADSG</sequence>
<reference evidence="5 6" key="1">
    <citation type="submission" date="2021-01" db="EMBL/GenBank/DDBJ databases">
        <title>Streptomyces acididurans sp. nov., isolated from a peat swamp forest soil.</title>
        <authorList>
            <person name="Chantavorakit T."/>
            <person name="Duangmal K."/>
        </authorList>
    </citation>
    <scope>NUCLEOTIDE SEQUENCE [LARGE SCALE GENOMIC DNA]</scope>
    <source>
        <strain evidence="5 6">KK5PA1</strain>
    </source>
</reference>
<dbReference type="InterPro" id="IPR050679">
    <property type="entry name" value="Bact_HTH_transcr_reg"/>
</dbReference>
<dbReference type="CDD" id="cd07377">
    <property type="entry name" value="WHTH_GntR"/>
    <property type="match status" value="1"/>
</dbReference>
<dbReference type="InterPro" id="IPR028978">
    <property type="entry name" value="Chorismate_lyase_/UTRA_dom_sf"/>
</dbReference>
<proteinExistence type="predicted"/>
<dbReference type="PANTHER" id="PTHR44846:SF1">
    <property type="entry name" value="MANNOSYL-D-GLYCERATE TRANSPORT_METABOLISM SYSTEM REPRESSOR MNGR-RELATED"/>
    <property type="match status" value="1"/>
</dbReference>
<keyword evidence="2" id="KW-0238">DNA-binding</keyword>